<keyword evidence="4 5" id="KW-0472">Membrane</keyword>
<organism evidence="7 8">
    <name type="scientific">Donghicola eburneus</name>
    <dbReference type="NCBI Taxonomy" id="393278"/>
    <lineage>
        <taxon>Bacteria</taxon>
        <taxon>Pseudomonadati</taxon>
        <taxon>Pseudomonadota</taxon>
        <taxon>Alphaproteobacteria</taxon>
        <taxon>Rhodobacterales</taxon>
        <taxon>Roseobacteraceae</taxon>
        <taxon>Donghicola</taxon>
    </lineage>
</organism>
<dbReference type="Proteomes" id="UP000184085">
    <property type="component" value="Unassembled WGS sequence"/>
</dbReference>
<comment type="subcellular location">
    <subcellularLocation>
        <location evidence="1">Membrane</location>
        <topology evidence="1">Multi-pass membrane protein</topology>
    </subcellularLocation>
</comment>
<protein>
    <submittedName>
        <fullName evidence="7">Putative membrane protein</fullName>
    </submittedName>
</protein>
<sequence>MTLNTSFLWQLILATFRDPDEVAKGLLAMNLPTRAVWLLFGLTVISSVMMFFGTELLLPTGMGSVLTPFLLTVMMAANLGIMSLAMLGAGRALEGTARMDQIVLLMSWTQIILIALQIPQSVLALAIPALGSLFSLIVIGYALWLTVRFIKVAHGFETTGRAIATVVFGFAGITFGMIILLALLGV</sequence>
<evidence type="ECO:0000256" key="3">
    <source>
        <dbReference type="ARBA" id="ARBA00022989"/>
    </source>
</evidence>
<feature type="domain" description="Yip1" evidence="6">
    <location>
        <begin position="16"/>
        <end position="177"/>
    </location>
</feature>
<proteinExistence type="predicted"/>
<accession>A0A1M4N086</accession>
<feature type="transmembrane region" description="Helical" evidence="5">
    <location>
        <begin position="162"/>
        <end position="184"/>
    </location>
</feature>
<reference evidence="8" key="1">
    <citation type="submission" date="2016-09" db="EMBL/GenBank/DDBJ databases">
        <authorList>
            <person name="Wibberg D."/>
        </authorList>
    </citation>
    <scope>NUCLEOTIDE SEQUENCE [LARGE SCALE GENOMIC DNA]</scope>
</reference>
<evidence type="ECO:0000259" key="6">
    <source>
        <dbReference type="Pfam" id="PF04893"/>
    </source>
</evidence>
<feature type="transmembrane region" description="Helical" evidence="5">
    <location>
        <begin position="102"/>
        <end position="119"/>
    </location>
</feature>
<evidence type="ECO:0000313" key="8">
    <source>
        <dbReference type="Proteomes" id="UP000184085"/>
    </source>
</evidence>
<evidence type="ECO:0000313" key="7">
    <source>
        <dbReference type="EMBL" id="SCM68272.1"/>
    </source>
</evidence>
<evidence type="ECO:0000256" key="2">
    <source>
        <dbReference type="ARBA" id="ARBA00022692"/>
    </source>
</evidence>
<keyword evidence="8" id="KW-1185">Reference proteome</keyword>
<feature type="transmembrane region" description="Helical" evidence="5">
    <location>
        <begin position="65"/>
        <end position="90"/>
    </location>
</feature>
<keyword evidence="2 5" id="KW-0812">Transmembrane</keyword>
<keyword evidence="3 5" id="KW-1133">Transmembrane helix</keyword>
<dbReference type="GO" id="GO:0016020">
    <property type="term" value="C:membrane"/>
    <property type="evidence" value="ECO:0007669"/>
    <property type="project" value="UniProtKB-SubCell"/>
</dbReference>
<dbReference type="AlphaFoldDB" id="A0A1M4N086"/>
<evidence type="ECO:0000256" key="4">
    <source>
        <dbReference type="ARBA" id="ARBA00023136"/>
    </source>
</evidence>
<evidence type="ECO:0000256" key="5">
    <source>
        <dbReference type="SAM" id="Phobius"/>
    </source>
</evidence>
<dbReference type="EMBL" id="FMJB01000055">
    <property type="protein sequence ID" value="SCM68272.1"/>
    <property type="molecule type" value="Genomic_DNA"/>
</dbReference>
<gene>
    <name evidence="7" type="ORF">KARMA_2488</name>
</gene>
<feature type="transmembrane region" description="Helical" evidence="5">
    <location>
        <begin position="35"/>
        <end position="53"/>
    </location>
</feature>
<name>A0A1M4N086_9RHOB</name>
<feature type="transmembrane region" description="Helical" evidence="5">
    <location>
        <begin position="125"/>
        <end position="150"/>
    </location>
</feature>
<evidence type="ECO:0000256" key="1">
    <source>
        <dbReference type="ARBA" id="ARBA00004141"/>
    </source>
</evidence>
<dbReference type="RefSeq" id="WP_072706903.1">
    <property type="nucleotide sequence ID" value="NZ_FMJB01000055.1"/>
</dbReference>
<dbReference type="InterPro" id="IPR006977">
    <property type="entry name" value="Yip1_dom"/>
</dbReference>
<dbReference type="Pfam" id="PF04893">
    <property type="entry name" value="Yip1"/>
    <property type="match status" value="1"/>
</dbReference>